<sequence length="974" mass="109950">MSPPRCLCCKAEFNDKAAHGRHLGNARVCQKFYDELSTQQATRTLEGANYHPAPIAPARAYTPVNLDDLPDNFQPAEAPVQPDNHDTRAFKRRRVTVEEVEDEDAPGTWSHEPYPSAAGVPIGKGTTFFESLRTRQTEQGIDAHAPFQDDEEWGLAKWLITEVTQGGVDRFSKLPIMRNRAKLSFKNKKGFFKKIDSLPTGTPWICDLLTVTGDLMGPKGENLTEELELWRRDPVECVEELIGNPAFEPHSSYAPVRVKKAGVRYYGEMNTCDWWWDKQGELPPGATAAPVILASDKTTLTVLRGDKTAWPVYLSIGNIDKAVRRKPSAHAFVLLGYVPVAKLKCFSDGARSEASYRLFHTCMAKMLEPLIEAGTVGVDMTCADALVRRVFPLLAAYIADHPEQCLVACCKENRCPRCLVPRNERGEPTAHTLRDHKLTADLLRRAAGDGDPLEQFAEQGLRPVHRPFWADLPHTDIFSCIAPDILHQIHKGVLKDHLLEWCQDIIGVDELDARFAMLPEAHGLRHFGRGISVITQWTGGEAKEVEKVLLGLLAGQTSVHVQKAARGLLDFFYYAQLEVHSDETLARMDAALATFHEHKDEFVALGIREHFNIPKLHSLVHYVEAIRRLGCLDGVNTETSERLHIDFAKNAYRASSRREYFTQMTTWLQRQEAVVRKDAFLSWVAGALDRDEVEEKSDSEGDEEDDEEEEEEDGQGGERTAAEDEVAIESVNALRQLMHSNVMRAYQIPVKPSASRISFQTIITNYGATAILPRLQLYLATHHPNSPLPDLSTPIDVYHFIHLLLPPNIHVANSKCICKIRASPAVPRRDDKKAIREHFDCALFVEDTVANHREGGLAGLRAAQVRAIFRLPEGRGYDQEPLMYVHWFRPFRNPDAVTGLPPTSHSTRDQMRHVEVVPASRLVRSCYLLPRFRQDDPQPDWTSENILDYPLTFAFNRYFDFHTFCSLSREYLSI</sequence>
<keyword evidence="3" id="KW-1185">Reference proteome</keyword>
<feature type="compositionally biased region" description="Acidic residues" evidence="1">
    <location>
        <begin position="691"/>
        <end position="715"/>
    </location>
</feature>
<feature type="region of interest" description="Disordered" evidence="1">
    <location>
        <begin position="691"/>
        <end position="725"/>
    </location>
</feature>
<dbReference type="InterPro" id="IPR041078">
    <property type="entry name" value="Plavaka"/>
</dbReference>
<protein>
    <recommendedName>
        <fullName evidence="4">C2H2-type domain-containing protein</fullName>
    </recommendedName>
</protein>
<reference evidence="2 3" key="1">
    <citation type="journal article" date="2018" name="Biotechnol. Biofuels">
        <title>Integrative visual omics of the white-rot fungus Polyporus brumalis exposes the biotechnological potential of its oxidative enzymes for delignifying raw plant biomass.</title>
        <authorList>
            <person name="Miyauchi S."/>
            <person name="Rancon A."/>
            <person name="Drula E."/>
            <person name="Hage H."/>
            <person name="Chaduli D."/>
            <person name="Favel A."/>
            <person name="Grisel S."/>
            <person name="Henrissat B."/>
            <person name="Herpoel-Gimbert I."/>
            <person name="Ruiz-Duenas F.J."/>
            <person name="Chevret D."/>
            <person name="Hainaut M."/>
            <person name="Lin J."/>
            <person name="Wang M."/>
            <person name="Pangilinan J."/>
            <person name="Lipzen A."/>
            <person name="Lesage-Meessen L."/>
            <person name="Navarro D."/>
            <person name="Riley R."/>
            <person name="Grigoriev I.V."/>
            <person name="Zhou S."/>
            <person name="Raouche S."/>
            <person name="Rosso M.N."/>
        </authorList>
    </citation>
    <scope>NUCLEOTIDE SEQUENCE [LARGE SCALE GENOMIC DNA]</scope>
    <source>
        <strain evidence="2 3">BRFM 1820</strain>
    </source>
</reference>
<evidence type="ECO:0000313" key="3">
    <source>
        <dbReference type="Proteomes" id="UP000256964"/>
    </source>
</evidence>
<organism evidence="2 3">
    <name type="scientific">Lentinus brumalis</name>
    <dbReference type="NCBI Taxonomy" id="2498619"/>
    <lineage>
        <taxon>Eukaryota</taxon>
        <taxon>Fungi</taxon>
        <taxon>Dikarya</taxon>
        <taxon>Basidiomycota</taxon>
        <taxon>Agaricomycotina</taxon>
        <taxon>Agaricomycetes</taxon>
        <taxon>Polyporales</taxon>
        <taxon>Polyporaceae</taxon>
        <taxon>Lentinus</taxon>
    </lineage>
</organism>
<gene>
    <name evidence="2" type="ORF">OH76DRAFT_1361159</name>
</gene>
<evidence type="ECO:0000256" key="1">
    <source>
        <dbReference type="SAM" id="MobiDB-lite"/>
    </source>
</evidence>
<proteinExistence type="predicted"/>
<dbReference type="AlphaFoldDB" id="A0A371CT75"/>
<evidence type="ECO:0000313" key="2">
    <source>
        <dbReference type="EMBL" id="RDX43467.1"/>
    </source>
</evidence>
<dbReference type="Pfam" id="PF18759">
    <property type="entry name" value="Plavaka"/>
    <property type="match status" value="1"/>
</dbReference>
<dbReference type="STRING" id="139420.A0A371CT75"/>
<name>A0A371CT75_9APHY</name>
<accession>A0A371CT75</accession>
<dbReference type="EMBL" id="KZ857464">
    <property type="protein sequence ID" value="RDX43467.1"/>
    <property type="molecule type" value="Genomic_DNA"/>
</dbReference>
<evidence type="ECO:0008006" key="4">
    <source>
        <dbReference type="Google" id="ProtNLM"/>
    </source>
</evidence>
<dbReference type="Proteomes" id="UP000256964">
    <property type="component" value="Unassembled WGS sequence"/>
</dbReference>
<dbReference type="OrthoDB" id="2418900at2759"/>